<sequence length="373" mass="43013">MIIPDLGLSFKCASITTLPNTTSHFGYVAQYSIYQQNTILPNCGISMPPSFTSFIPTHSYTPFPKTFCLRNATQTCDPQFGANSSHTDITTKESCFDDFDFEDDPELVRRRKIGMANKGKVPWNKGRKHSAETRERIRQRTIEALRDPKVKKKMSECPRAHSNQTKARIRSSLRRLWDERLKERRAGEKLFLSWASSIAEAAKIGGSDEEELDWNSYEKIKSEIAFEQRQWAADKVSAKEMVRIRSQRKAQSKAEKMMKLAEKREVQEKAKSKGERKRTTHKKSKEEIEDLVVAQELKLKERLTKMHRRKSTTARDQWSELDPKVLLQPDTIDERRRTASRGHNLPAGMINKSFQSTKRLFQAGTTTDDVLID</sequence>
<feature type="domain" description="Nuclease associated modular" evidence="2">
    <location>
        <begin position="110"/>
        <end position="138"/>
    </location>
</feature>
<reference evidence="3" key="1">
    <citation type="submission" date="2023-02" db="EMBL/GenBank/DDBJ databases">
        <title>Genome of toxic invasive species Heracleum sosnowskyi carries increased number of genes despite the absence of recent whole-genome duplications.</title>
        <authorList>
            <person name="Schelkunov M."/>
            <person name="Shtratnikova V."/>
            <person name="Makarenko M."/>
            <person name="Klepikova A."/>
            <person name="Omelchenko D."/>
            <person name="Novikova G."/>
            <person name="Obukhova E."/>
            <person name="Bogdanov V."/>
            <person name="Penin A."/>
            <person name="Logacheva M."/>
        </authorList>
    </citation>
    <scope>NUCLEOTIDE SEQUENCE</scope>
    <source>
        <strain evidence="3">Hsosn_3</strain>
        <tissue evidence="3">Leaf</tissue>
    </source>
</reference>
<organism evidence="3 4">
    <name type="scientific">Heracleum sosnowskyi</name>
    <dbReference type="NCBI Taxonomy" id="360622"/>
    <lineage>
        <taxon>Eukaryota</taxon>
        <taxon>Viridiplantae</taxon>
        <taxon>Streptophyta</taxon>
        <taxon>Embryophyta</taxon>
        <taxon>Tracheophyta</taxon>
        <taxon>Spermatophyta</taxon>
        <taxon>Magnoliopsida</taxon>
        <taxon>eudicotyledons</taxon>
        <taxon>Gunneridae</taxon>
        <taxon>Pentapetalae</taxon>
        <taxon>asterids</taxon>
        <taxon>campanulids</taxon>
        <taxon>Apiales</taxon>
        <taxon>Apiaceae</taxon>
        <taxon>Apioideae</taxon>
        <taxon>apioid superclade</taxon>
        <taxon>Tordylieae</taxon>
        <taxon>Tordyliinae</taxon>
        <taxon>Heracleum</taxon>
    </lineage>
</organism>
<dbReference type="Pfam" id="PF07460">
    <property type="entry name" value="NUMOD3"/>
    <property type="match status" value="1"/>
</dbReference>
<dbReference type="EMBL" id="JAUIZM010000002">
    <property type="protein sequence ID" value="KAK1397054.1"/>
    <property type="molecule type" value="Genomic_DNA"/>
</dbReference>
<protein>
    <submittedName>
        <fullName evidence="3">IENR2 domain-containing protein</fullName>
    </submittedName>
</protein>
<proteinExistence type="predicted"/>
<dbReference type="InterPro" id="IPR003611">
    <property type="entry name" value="NUMOD3"/>
</dbReference>
<comment type="caution">
    <text evidence="3">The sequence shown here is derived from an EMBL/GenBank/DDBJ whole genome shotgun (WGS) entry which is preliminary data.</text>
</comment>
<gene>
    <name evidence="3" type="ORF">POM88_006917</name>
</gene>
<dbReference type="GO" id="GO:0003677">
    <property type="term" value="F:DNA binding"/>
    <property type="evidence" value="ECO:0007669"/>
    <property type="project" value="InterPro"/>
</dbReference>
<evidence type="ECO:0000259" key="2">
    <source>
        <dbReference type="Pfam" id="PF07460"/>
    </source>
</evidence>
<feature type="compositionally biased region" description="Basic residues" evidence="1">
    <location>
        <begin position="274"/>
        <end position="283"/>
    </location>
</feature>
<feature type="region of interest" description="Disordered" evidence="1">
    <location>
        <begin position="264"/>
        <end position="284"/>
    </location>
</feature>
<feature type="compositionally biased region" description="Basic and acidic residues" evidence="1">
    <location>
        <begin position="264"/>
        <end position="273"/>
    </location>
</feature>
<dbReference type="PANTHER" id="PTHR34199">
    <property type="entry name" value="NUMOD3 MOTIF FAMILY PROTEIN, EXPRESSED"/>
    <property type="match status" value="1"/>
</dbReference>
<keyword evidence="4" id="KW-1185">Reference proteome</keyword>
<evidence type="ECO:0000313" key="3">
    <source>
        <dbReference type="EMBL" id="KAK1397054.1"/>
    </source>
</evidence>
<dbReference type="AlphaFoldDB" id="A0AAD8N559"/>
<name>A0AAD8N559_9APIA</name>
<accession>A0AAD8N559</accession>
<evidence type="ECO:0000256" key="1">
    <source>
        <dbReference type="SAM" id="MobiDB-lite"/>
    </source>
</evidence>
<dbReference type="PANTHER" id="PTHR34199:SF1">
    <property type="entry name" value="HISTONE-LYSINE N-METHYLTRANSFERASE, H3 LYSINE-79 SPECIFIC-LIKE PROTEIN"/>
    <property type="match status" value="1"/>
</dbReference>
<reference evidence="3" key="2">
    <citation type="submission" date="2023-05" db="EMBL/GenBank/DDBJ databases">
        <authorList>
            <person name="Schelkunov M.I."/>
        </authorList>
    </citation>
    <scope>NUCLEOTIDE SEQUENCE</scope>
    <source>
        <strain evidence="3">Hsosn_3</strain>
        <tissue evidence="3">Leaf</tissue>
    </source>
</reference>
<evidence type="ECO:0000313" key="4">
    <source>
        <dbReference type="Proteomes" id="UP001237642"/>
    </source>
</evidence>
<dbReference type="Proteomes" id="UP001237642">
    <property type="component" value="Unassembled WGS sequence"/>
</dbReference>